<reference evidence="3" key="1">
    <citation type="journal article" date="2013" name="Proc. Natl. Acad. Sci. U.S.A.">
        <title>Improving the coverage of the cyanobacterial phylum using diversity-driven genome sequencing.</title>
        <authorList>
            <person name="Shih P.M."/>
            <person name="Wu D."/>
            <person name="Latifi A."/>
            <person name="Axen S.D."/>
            <person name="Fewer D.P."/>
            <person name="Talla E."/>
            <person name="Calteau A."/>
            <person name="Cai F."/>
            <person name="Tandeau de Marsac N."/>
            <person name="Rippka R."/>
            <person name="Herdman M."/>
            <person name="Sivonen K."/>
            <person name="Coursin T."/>
            <person name="Laurent T."/>
            <person name="Goodwin L."/>
            <person name="Nolan M."/>
            <person name="Davenport K.W."/>
            <person name="Han C.S."/>
            <person name="Rubin E.M."/>
            <person name="Eisen J.A."/>
            <person name="Woyke T."/>
            <person name="Gugger M."/>
            <person name="Kerfeld C.A."/>
        </authorList>
    </citation>
    <scope>NUCLEOTIDE SEQUENCE [LARGE SCALE GENOMIC DNA]</scope>
    <source>
        <strain evidence="3">ATCC 29140 / PCC 7202</strain>
    </source>
</reference>
<dbReference type="GO" id="GO:0010181">
    <property type="term" value="F:FMN binding"/>
    <property type="evidence" value="ECO:0007669"/>
    <property type="project" value="InterPro"/>
</dbReference>
<dbReference type="Gene3D" id="2.30.110.10">
    <property type="entry name" value="Electron Transport, Fmn-binding Protein, Chain A"/>
    <property type="match status" value="1"/>
</dbReference>
<dbReference type="PANTHER" id="PTHR28243:SF1">
    <property type="entry name" value="PYRIDOXAMINE 5'-PHOSPHATE OXIDASE ALR4036 FAMILY FMN-BINDING DOMAIN-CONTAINING PROTEIN"/>
    <property type="match status" value="1"/>
</dbReference>
<gene>
    <name evidence="2" type="ordered locus">Cyast_1674</name>
</gene>
<dbReference type="Proteomes" id="UP000010483">
    <property type="component" value="Chromosome"/>
</dbReference>
<dbReference type="eggNOG" id="COG5135">
    <property type="taxonomic scope" value="Bacteria"/>
</dbReference>
<dbReference type="SUPFAM" id="SSF50475">
    <property type="entry name" value="FMN-binding split barrel"/>
    <property type="match status" value="1"/>
</dbReference>
<organism evidence="2 3">
    <name type="scientific">Cyanobacterium stanieri (strain ATCC 29140 / PCC 7202)</name>
    <dbReference type="NCBI Taxonomy" id="292563"/>
    <lineage>
        <taxon>Bacteria</taxon>
        <taxon>Bacillati</taxon>
        <taxon>Cyanobacteriota</taxon>
        <taxon>Cyanophyceae</taxon>
        <taxon>Oscillatoriophycideae</taxon>
        <taxon>Chroococcales</taxon>
        <taxon>Geminocystaceae</taxon>
        <taxon>Cyanobacterium</taxon>
    </lineage>
</organism>
<dbReference type="EMBL" id="CP003940">
    <property type="protein sequence ID" value="AFZ47634.1"/>
    <property type="molecule type" value="Genomic_DNA"/>
</dbReference>
<dbReference type="Pfam" id="PF12766">
    <property type="entry name" value="Pyridox_oxase_2"/>
    <property type="match status" value="1"/>
</dbReference>
<dbReference type="InterPro" id="IPR024624">
    <property type="entry name" value="Pyridox_Oxase_Alr4036_FMN-bd"/>
</dbReference>
<protein>
    <submittedName>
        <fullName evidence="2">Pyridoxamine 5'-phosphate oxidase-related FMN-binding protein</fullName>
    </submittedName>
</protein>
<evidence type="ECO:0000313" key="2">
    <source>
        <dbReference type="EMBL" id="AFZ47634.1"/>
    </source>
</evidence>
<dbReference type="PANTHER" id="PTHR28243">
    <property type="entry name" value="AGL049CP"/>
    <property type="match status" value="1"/>
</dbReference>
<dbReference type="InterPro" id="IPR024015">
    <property type="entry name" value="Pyridox_Oxase_FMN-dep_Alr4036"/>
</dbReference>
<evidence type="ECO:0000259" key="1">
    <source>
        <dbReference type="Pfam" id="PF12766"/>
    </source>
</evidence>
<dbReference type="NCBIfam" id="TIGR04026">
    <property type="entry name" value="PPOX_FMN_cyano"/>
    <property type="match status" value="1"/>
</dbReference>
<accession>K9YL74</accession>
<dbReference type="STRING" id="292563.Cyast_1674"/>
<dbReference type="HOGENOM" id="CLU_058669_1_2_3"/>
<sequence length="193" mass="22866">MTNNIAPWRSPLAKALHLNRSKPFSRYFQLATVTPEGLPSNRTVVFRGFYNDTNWLQIITDIRSEKYQHLQQQSRSEICWYFTKTREQFRIDGHIQIITHQEEEKIMLNARQEVWEKLSDNAKIQFSWANPGEKLNNESAITPENLDNPLDTFCLLLFKPQKVDHLLLKGNPQHRYLYQLDTQHNWIMTAINP</sequence>
<dbReference type="BioCyc" id="CSTA292563:G1353-1684-MONOMER"/>
<dbReference type="AlphaFoldDB" id="K9YL74"/>
<dbReference type="PATRIC" id="fig|292563.3.peg.1746"/>
<feature type="domain" description="Pyridoxamine 5'-phosphate oxidase Alr4036 family FMN-binding" evidence="1">
    <location>
        <begin position="6"/>
        <end position="98"/>
    </location>
</feature>
<dbReference type="KEGG" id="csn:Cyast_1674"/>
<dbReference type="InterPro" id="IPR012349">
    <property type="entry name" value="Split_barrel_FMN-bd"/>
</dbReference>
<name>K9YL74_CYASC</name>
<evidence type="ECO:0000313" key="3">
    <source>
        <dbReference type="Proteomes" id="UP000010483"/>
    </source>
</evidence>
<proteinExistence type="predicted"/>
<keyword evidence="3" id="KW-1185">Reference proteome</keyword>